<dbReference type="PANTHER" id="PTHR37342:SF1">
    <property type="entry name" value="CHROMOSOME 11 OPEN READING FRAME 52"/>
    <property type="match status" value="1"/>
</dbReference>
<evidence type="ECO:0000256" key="1">
    <source>
        <dbReference type="SAM" id="MobiDB-lite"/>
    </source>
</evidence>
<comment type="caution">
    <text evidence="2">The sequence shown here is derived from an EMBL/GenBank/DDBJ whole genome shotgun (WGS) entry which is preliminary data.</text>
</comment>
<dbReference type="PANTHER" id="PTHR37342">
    <property type="entry name" value="HYPOTHETICAL PROTEIN LOC689959"/>
    <property type="match status" value="1"/>
</dbReference>
<evidence type="ECO:0000313" key="3">
    <source>
        <dbReference type="Proteomes" id="UP000287033"/>
    </source>
</evidence>
<protein>
    <submittedName>
        <fullName evidence="2">Uncharacterized protein</fullName>
    </submittedName>
</protein>
<dbReference type="Proteomes" id="UP000287033">
    <property type="component" value="Unassembled WGS sequence"/>
</dbReference>
<gene>
    <name evidence="2" type="ORF">chiPu_0001515</name>
</gene>
<reference evidence="2 3" key="1">
    <citation type="journal article" date="2018" name="Nat. Ecol. Evol.">
        <title>Shark genomes provide insights into elasmobranch evolution and the origin of vertebrates.</title>
        <authorList>
            <person name="Hara Y"/>
            <person name="Yamaguchi K"/>
            <person name="Onimaru K"/>
            <person name="Kadota M"/>
            <person name="Koyanagi M"/>
            <person name="Keeley SD"/>
            <person name="Tatsumi K"/>
            <person name="Tanaka K"/>
            <person name="Motone F"/>
            <person name="Kageyama Y"/>
            <person name="Nozu R"/>
            <person name="Adachi N"/>
            <person name="Nishimura O"/>
            <person name="Nakagawa R"/>
            <person name="Tanegashima C"/>
            <person name="Kiyatake I"/>
            <person name="Matsumoto R"/>
            <person name="Murakumo K"/>
            <person name="Nishida K"/>
            <person name="Terakita A"/>
            <person name="Kuratani S"/>
            <person name="Sato K"/>
            <person name="Hyodo S Kuraku.S."/>
        </authorList>
    </citation>
    <scope>NUCLEOTIDE SEQUENCE [LARGE SCALE GENOMIC DNA]</scope>
</reference>
<sequence>MGNVLRRCTARKSSKKGKSKKNSTVSERKTRDDKHVQSRIREDSHPYDEVAPDIPLYAQVNKKRLEDVHYAEVHVVQQGSRSTLKQVKARQKENATEYATINFTPVVKYDRKNGTLV</sequence>
<keyword evidence="3" id="KW-1185">Reference proteome</keyword>
<accession>A0A401RYA4</accession>
<dbReference type="OMA" id="EYATINF"/>
<dbReference type="OrthoDB" id="8846498at2759"/>
<feature type="compositionally biased region" description="Basic residues" evidence="1">
    <location>
        <begin position="8"/>
        <end position="21"/>
    </location>
</feature>
<name>A0A401RYA4_CHIPU</name>
<dbReference type="EMBL" id="BEZZ01000023">
    <property type="protein sequence ID" value="GCC23122.1"/>
    <property type="molecule type" value="Genomic_DNA"/>
</dbReference>
<evidence type="ECO:0000313" key="2">
    <source>
        <dbReference type="EMBL" id="GCC23122.1"/>
    </source>
</evidence>
<dbReference type="Pfam" id="PF15147">
    <property type="entry name" value="DUF4578"/>
    <property type="match status" value="1"/>
</dbReference>
<organism evidence="2 3">
    <name type="scientific">Chiloscyllium punctatum</name>
    <name type="common">Brownbanded bambooshark</name>
    <name type="synonym">Hemiscyllium punctatum</name>
    <dbReference type="NCBI Taxonomy" id="137246"/>
    <lineage>
        <taxon>Eukaryota</taxon>
        <taxon>Metazoa</taxon>
        <taxon>Chordata</taxon>
        <taxon>Craniata</taxon>
        <taxon>Vertebrata</taxon>
        <taxon>Chondrichthyes</taxon>
        <taxon>Elasmobranchii</taxon>
        <taxon>Galeomorphii</taxon>
        <taxon>Galeoidea</taxon>
        <taxon>Orectolobiformes</taxon>
        <taxon>Hemiscylliidae</taxon>
        <taxon>Chiloscyllium</taxon>
    </lineage>
</organism>
<dbReference type="GO" id="GO:0070062">
    <property type="term" value="C:extracellular exosome"/>
    <property type="evidence" value="ECO:0007669"/>
    <property type="project" value="TreeGrafter"/>
</dbReference>
<feature type="region of interest" description="Disordered" evidence="1">
    <location>
        <begin position="1"/>
        <end position="49"/>
    </location>
</feature>
<dbReference type="AlphaFoldDB" id="A0A401RYA4"/>
<dbReference type="InterPro" id="IPR028106">
    <property type="entry name" value="DUF4578"/>
</dbReference>
<proteinExistence type="predicted"/>
<feature type="compositionally biased region" description="Basic and acidic residues" evidence="1">
    <location>
        <begin position="26"/>
        <end position="48"/>
    </location>
</feature>